<gene>
    <name evidence="8" type="ORF">QXL92_14795</name>
</gene>
<evidence type="ECO:0000256" key="2">
    <source>
        <dbReference type="ARBA" id="ARBA00005128"/>
    </source>
</evidence>
<keyword evidence="6" id="KW-0460">Magnesium</keyword>
<dbReference type="PANTHER" id="PTHR12001">
    <property type="entry name" value="GERANYLGERANYL PYROPHOSPHATE SYNTHASE"/>
    <property type="match status" value="1"/>
</dbReference>
<dbReference type="SFLD" id="SFLDS00005">
    <property type="entry name" value="Isoprenoid_Synthase_Type_I"/>
    <property type="match status" value="1"/>
</dbReference>
<dbReference type="CDD" id="cd00685">
    <property type="entry name" value="Trans_IPPS_HT"/>
    <property type="match status" value="1"/>
</dbReference>
<accession>A0AAJ1W2X1</accession>
<dbReference type="Pfam" id="PF00348">
    <property type="entry name" value="polyprenyl_synt"/>
    <property type="match status" value="1"/>
</dbReference>
<dbReference type="PROSITE" id="PS00444">
    <property type="entry name" value="POLYPRENYL_SYNTHASE_2"/>
    <property type="match status" value="1"/>
</dbReference>
<sequence>MNPSRPMSAADADFEGVFEGANVGDVRGFPRVALAEAARKGPAALSATDQFDDWRISLRRAVLAEVEAFVSARCTDTLGDCGVDAAGEVLLEFVKGGKCLRSTFMYLGWLSGAPPSEAALSATASLELLHAFALLQDDVMDDSPSRRGLPAAHIQFERWHRQRGLSGSSRRFGESAAVLLGDLCLIWAEQMLRDCGLSRHQLHRAWPRYDAMRTELAVGQFADLTLDVRKLPTLDAVLNVARLKSGNYTVRRPLEIGAAMAGCSEHTLARLGEYGSAVGEAFQLRDDILGVFGSPGTTGKPNGGDLLERKATSLMVAAYELADNSTRREFGKLVDRDHLTDEDLEHWRSLIFATGAVQRIEELITDRVEIAQKALDSSGIDGPISGALASMAGVCTKRAA</sequence>
<dbReference type="Gene3D" id="1.10.600.10">
    <property type="entry name" value="Farnesyl Diphosphate Synthase"/>
    <property type="match status" value="1"/>
</dbReference>
<organism evidence="8 9">
    <name type="scientific">Mycobacterium paragordonae</name>
    <dbReference type="NCBI Taxonomy" id="1389713"/>
    <lineage>
        <taxon>Bacteria</taxon>
        <taxon>Bacillati</taxon>
        <taxon>Actinomycetota</taxon>
        <taxon>Actinomycetes</taxon>
        <taxon>Mycobacteriales</taxon>
        <taxon>Mycobacteriaceae</taxon>
        <taxon>Mycobacterium</taxon>
    </lineage>
</organism>
<dbReference type="InterPro" id="IPR033749">
    <property type="entry name" value="Polyprenyl_synt_CS"/>
</dbReference>
<dbReference type="GO" id="GO:0004659">
    <property type="term" value="F:prenyltransferase activity"/>
    <property type="evidence" value="ECO:0007669"/>
    <property type="project" value="InterPro"/>
</dbReference>
<evidence type="ECO:0000313" key="8">
    <source>
        <dbReference type="EMBL" id="MDP7736008.1"/>
    </source>
</evidence>
<dbReference type="EMBL" id="JAUFSA010000001">
    <property type="protein sequence ID" value="MDP7736008.1"/>
    <property type="molecule type" value="Genomic_DNA"/>
</dbReference>
<evidence type="ECO:0000256" key="5">
    <source>
        <dbReference type="ARBA" id="ARBA00022723"/>
    </source>
</evidence>
<keyword evidence="5" id="KW-0479">Metal-binding</keyword>
<evidence type="ECO:0000256" key="3">
    <source>
        <dbReference type="ARBA" id="ARBA00006706"/>
    </source>
</evidence>
<evidence type="ECO:0000256" key="1">
    <source>
        <dbReference type="ARBA" id="ARBA00001946"/>
    </source>
</evidence>
<evidence type="ECO:0000256" key="6">
    <source>
        <dbReference type="ARBA" id="ARBA00022842"/>
    </source>
</evidence>
<evidence type="ECO:0000313" key="9">
    <source>
        <dbReference type="Proteomes" id="UP001229081"/>
    </source>
</evidence>
<comment type="caution">
    <text evidence="8">The sequence shown here is derived from an EMBL/GenBank/DDBJ whole genome shotgun (WGS) entry which is preliminary data.</text>
</comment>
<proteinExistence type="inferred from homology"/>
<dbReference type="InterPro" id="IPR000092">
    <property type="entry name" value="Polyprenyl_synt"/>
</dbReference>
<dbReference type="InterPro" id="IPR008949">
    <property type="entry name" value="Isoprenoid_synthase_dom_sf"/>
</dbReference>
<dbReference type="AlphaFoldDB" id="A0AAJ1W2X1"/>
<dbReference type="PROSITE" id="PS00723">
    <property type="entry name" value="POLYPRENYL_SYNTHASE_1"/>
    <property type="match status" value="1"/>
</dbReference>
<dbReference type="PANTHER" id="PTHR12001:SF85">
    <property type="entry name" value="SHORT CHAIN ISOPRENYL DIPHOSPHATE SYNTHASE"/>
    <property type="match status" value="1"/>
</dbReference>
<dbReference type="GO" id="GO:0008299">
    <property type="term" value="P:isoprenoid biosynthetic process"/>
    <property type="evidence" value="ECO:0007669"/>
    <property type="project" value="InterPro"/>
</dbReference>
<reference evidence="8" key="1">
    <citation type="submission" date="2023-06" db="EMBL/GenBank/DDBJ databases">
        <title>Identification of two novel mycobacterium reveal diversities and complexities of Mycobacterium gordonae clade.</title>
        <authorList>
            <person name="Matsumoto Y."/>
            <person name="Nakamura S."/>
            <person name="Motooka D."/>
            <person name="Fukushima K."/>
        </authorList>
    </citation>
    <scope>NUCLEOTIDE SEQUENCE</scope>
    <source>
        <strain evidence="8">TY812</strain>
    </source>
</reference>
<dbReference type="Proteomes" id="UP001229081">
    <property type="component" value="Unassembled WGS sequence"/>
</dbReference>
<keyword evidence="4 7" id="KW-0808">Transferase</keyword>
<protein>
    <submittedName>
        <fullName evidence="8">Polyprenyl synthetase family protein</fullName>
    </submittedName>
</protein>
<dbReference type="GO" id="GO:0046872">
    <property type="term" value="F:metal ion binding"/>
    <property type="evidence" value="ECO:0007669"/>
    <property type="project" value="UniProtKB-KW"/>
</dbReference>
<evidence type="ECO:0000256" key="4">
    <source>
        <dbReference type="ARBA" id="ARBA00022679"/>
    </source>
</evidence>
<dbReference type="SUPFAM" id="SSF48576">
    <property type="entry name" value="Terpenoid synthases"/>
    <property type="match status" value="1"/>
</dbReference>
<comment type="similarity">
    <text evidence="3 7">Belongs to the FPP/GGPP synthase family.</text>
</comment>
<evidence type="ECO:0000256" key="7">
    <source>
        <dbReference type="RuleBase" id="RU004466"/>
    </source>
</evidence>
<name>A0AAJ1W2X1_9MYCO</name>
<comment type="pathway">
    <text evidence="2">Isoprenoid biosynthesis.</text>
</comment>
<comment type="cofactor">
    <cofactor evidence="1">
        <name>Mg(2+)</name>
        <dbReference type="ChEBI" id="CHEBI:18420"/>
    </cofactor>
</comment>